<feature type="domain" description="Nucleoside phosphorylase" evidence="2">
    <location>
        <begin position="144"/>
        <end position="246"/>
    </location>
</feature>
<dbReference type="Pfam" id="PF01048">
    <property type="entry name" value="PNP_UDP_1"/>
    <property type="match status" value="2"/>
</dbReference>
<keyword evidence="4" id="KW-1185">Reference proteome</keyword>
<dbReference type="GO" id="GO:0009116">
    <property type="term" value="P:nucleoside metabolic process"/>
    <property type="evidence" value="ECO:0007669"/>
    <property type="project" value="InterPro"/>
</dbReference>
<organism evidence="3 4">
    <name type="scientific">Colocasia esculenta</name>
    <name type="common">Wild taro</name>
    <name type="synonym">Arum esculentum</name>
    <dbReference type="NCBI Taxonomy" id="4460"/>
    <lineage>
        <taxon>Eukaryota</taxon>
        <taxon>Viridiplantae</taxon>
        <taxon>Streptophyta</taxon>
        <taxon>Embryophyta</taxon>
        <taxon>Tracheophyta</taxon>
        <taxon>Spermatophyta</taxon>
        <taxon>Magnoliopsida</taxon>
        <taxon>Liliopsida</taxon>
        <taxon>Araceae</taxon>
        <taxon>Aroideae</taxon>
        <taxon>Colocasieae</taxon>
        <taxon>Colocasia</taxon>
    </lineage>
</organism>
<dbReference type="AlphaFoldDB" id="A0A843UCP3"/>
<feature type="domain" description="Nucleoside phosphorylase" evidence="2">
    <location>
        <begin position="376"/>
        <end position="452"/>
    </location>
</feature>
<dbReference type="Proteomes" id="UP000652761">
    <property type="component" value="Unassembled WGS sequence"/>
</dbReference>
<dbReference type="InterPro" id="IPR035994">
    <property type="entry name" value="Nucleoside_phosphorylase_sf"/>
</dbReference>
<accession>A0A843UCP3</accession>
<reference evidence="3" key="1">
    <citation type="submission" date="2017-07" db="EMBL/GenBank/DDBJ databases">
        <title>Taro Niue Genome Assembly and Annotation.</title>
        <authorList>
            <person name="Atibalentja N."/>
            <person name="Keating K."/>
            <person name="Fields C.J."/>
        </authorList>
    </citation>
    <scope>NUCLEOTIDE SEQUENCE</scope>
    <source>
        <strain evidence="3">Niue_2</strain>
        <tissue evidence="3">Leaf</tissue>
    </source>
</reference>
<comment type="caution">
    <text evidence="3">The sequence shown here is derived from an EMBL/GenBank/DDBJ whole genome shotgun (WGS) entry which is preliminary data.</text>
</comment>
<proteinExistence type="predicted"/>
<evidence type="ECO:0000259" key="2">
    <source>
        <dbReference type="Pfam" id="PF01048"/>
    </source>
</evidence>
<keyword evidence="1" id="KW-1133">Transmembrane helix</keyword>
<dbReference type="Gene3D" id="3.40.50.1580">
    <property type="entry name" value="Nucleoside phosphorylase domain"/>
    <property type="match status" value="1"/>
</dbReference>
<dbReference type="CDD" id="cd09008">
    <property type="entry name" value="MTAN"/>
    <property type="match status" value="1"/>
</dbReference>
<dbReference type="GO" id="GO:0003824">
    <property type="term" value="F:catalytic activity"/>
    <property type="evidence" value="ECO:0007669"/>
    <property type="project" value="InterPro"/>
</dbReference>
<dbReference type="OrthoDB" id="1891335at2759"/>
<gene>
    <name evidence="3" type="ORF">Taro_013659</name>
</gene>
<dbReference type="EMBL" id="NMUH01000554">
    <property type="protein sequence ID" value="MQL81201.1"/>
    <property type="molecule type" value="Genomic_DNA"/>
</dbReference>
<name>A0A843UCP3_COLES</name>
<sequence length="457" mass="50444">MSRADTPILEIGNVSRPFKSYAYIKNDDFHAEVGPSIHPSNKAAGNDGARRRGQLFHFRRRLPPTPIIRKACPSRRGDPHQSAFICPDRARRRRNGLTATMAAPGPLLLLLLLLAFLAAATVSEGKIPMATWKQIRRINRAGPRLGVVVPNAFEMNPLLQSSSFVPDEHFPFLDFAGRRFRFGTIEKKRVIVVMTGLSMLNAGLATQLLLDLFEVEGVVHYGIAGNANPDLQIGDVVVPRYWAHTGLWVWQRYGDGPNDELPLESAGDYTRELGYLRFSDFSNATGNTLNRVWYQREEIFPVDGVPEQRQHAFWVPANAAYFGLAEKLEVVILQLPPCTFRWLLGLELDRCVNSSTCLPRRPAAMRVARGCSANTFVDNAAYRGFLSSKLNVTAIDMESAAVALVCLQQRRPFIAFRALSDLAGGGSAQSNEASVFAGLAAGNAVAVAVKFISMLDY</sequence>
<dbReference type="InterPro" id="IPR000845">
    <property type="entry name" value="Nucleoside_phosphorylase_d"/>
</dbReference>
<dbReference type="PANTHER" id="PTHR21234:SF42">
    <property type="entry name" value="PHOSPHORYLASE SUPERFAMILY PROTEIN"/>
    <property type="match status" value="1"/>
</dbReference>
<feature type="transmembrane region" description="Helical" evidence="1">
    <location>
        <begin position="97"/>
        <end position="119"/>
    </location>
</feature>
<dbReference type="PANTHER" id="PTHR21234">
    <property type="entry name" value="PURINE NUCLEOSIDE PHOSPHORYLASE"/>
    <property type="match status" value="1"/>
</dbReference>
<evidence type="ECO:0000313" key="3">
    <source>
        <dbReference type="EMBL" id="MQL81201.1"/>
    </source>
</evidence>
<keyword evidence="1" id="KW-0812">Transmembrane</keyword>
<keyword evidence="1" id="KW-0472">Membrane</keyword>
<evidence type="ECO:0000256" key="1">
    <source>
        <dbReference type="SAM" id="Phobius"/>
    </source>
</evidence>
<dbReference type="SUPFAM" id="SSF53167">
    <property type="entry name" value="Purine and uridine phosphorylases"/>
    <property type="match status" value="1"/>
</dbReference>
<protein>
    <recommendedName>
        <fullName evidence="2">Nucleoside phosphorylase domain-containing protein</fullName>
    </recommendedName>
</protein>
<evidence type="ECO:0000313" key="4">
    <source>
        <dbReference type="Proteomes" id="UP000652761"/>
    </source>
</evidence>